<dbReference type="AlphaFoldDB" id="A0A1E3HX49"/>
<accession>A0A1E3HX49</accession>
<evidence type="ECO:0000313" key="2">
    <source>
        <dbReference type="Proteomes" id="UP000094065"/>
    </source>
</evidence>
<dbReference type="Proteomes" id="UP000094065">
    <property type="component" value="Unassembled WGS sequence"/>
</dbReference>
<dbReference type="GeneID" id="30153915"/>
<comment type="caution">
    <text evidence="1">The sequence shown here is derived from an EMBL/GenBank/DDBJ whole genome shotgun (WGS) entry which is preliminary data.</text>
</comment>
<keyword evidence="2" id="KW-1185">Reference proteome</keyword>
<proteinExistence type="predicted"/>
<dbReference type="EMBL" id="AWGJ01000004">
    <property type="protein sequence ID" value="ODN80346.1"/>
    <property type="molecule type" value="Genomic_DNA"/>
</dbReference>
<protein>
    <submittedName>
        <fullName evidence="1">Uncharacterized protein</fullName>
    </submittedName>
</protein>
<evidence type="ECO:0000313" key="1">
    <source>
        <dbReference type="EMBL" id="ODN80346.1"/>
    </source>
</evidence>
<sequence length="118" mass="13810">MAEVIARSGRPLPAHMRFTRLLANTHHPYLPFYQLPNTSMNHMHLRSSGPPESPFPETDLPQSIELNWYNYNQTMKTNRDEKRLIKLTFCWISGAPGRAIKNGRRRRDFPPIKFSFLS</sequence>
<dbReference type="RefSeq" id="XP_018994912.1">
    <property type="nucleotide sequence ID" value="XM_019136243.1"/>
</dbReference>
<name>A0A1E3HX49_9TREE</name>
<organism evidence="1 2">
    <name type="scientific">Cryptococcus amylolentus CBS 6039</name>
    <dbReference type="NCBI Taxonomy" id="1295533"/>
    <lineage>
        <taxon>Eukaryota</taxon>
        <taxon>Fungi</taxon>
        <taxon>Dikarya</taxon>
        <taxon>Basidiomycota</taxon>
        <taxon>Agaricomycotina</taxon>
        <taxon>Tremellomycetes</taxon>
        <taxon>Tremellales</taxon>
        <taxon>Cryptococcaceae</taxon>
        <taxon>Cryptococcus</taxon>
    </lineage>
</organism>
<gene>
    <name evidence="1" type="ORF">L202_02606</name>
</gene>
<reference evidence="1 2" key="1">
    <citation type="submission" date="2016-06" db="EMBL/GenBank/DDBJ databases">
        <title>Evolution of pathogenesis and genome organization in the Tremellales.</title>
        <authorList>
            <person name="Cuomo C."/>
            <person name="Litvintseva A."/>
            <person name="Heitman J."/>
            <person name="Chen Y."/>
            <person name="Sun S."/>
            <person name="Springer D."/>
            <person name="Dromer F."/>
            <person name="Young S."/>
            <person name="Zeng Q."/>
            <person name="Chapman S."/>
            <person name="Gujja S."/>
            <person name="Saif S."/>
            <person name="Birren B."/>
        </authorList>
    </citation>
    <scope>NUCLEOTIDE SEQUENCE [LARGE SCALE GENOMIC DNA]</scope>
    <source>
        <strain evidence="1 2">CBS 6039</strain>
    </source>
</reference>